<evidence type="ECO:0000256" key="4">
    <source>
        <dbReference type="ARBA" id="ARBA00021752"/>
    </source>
</evidence>
<comment type="subcellular location">
    <subcellularLocation>
        <location evidence="2">Cytoplasm</location>
        <location evidence="2">Cytoskeleton</location>
        <location evidence="2">Flagellum axoneme</location>
    </subcellularLocation>
</comment>
<dbReference type="RefSeq" id="XP_022587389.2">
    <property type="nucleotide sequence ID" value="XM_022730954.2"/>
</dbReference>
<protein>
    <recommendedName>
        <fullName evidence="4">Dynein regulatory complex protein 10</fullName>
    </recommendedName>
</protein>
<keyword evidence="10" id="KW-0175">Coiled coil</keyword>
<evidence type="ECO:0000256" key="5">
    <source>
        <dbReference type="ARBA" id="ARBA00022490"/>
    </source>
</evidence>
<evidence type="ECO:0000313" key="12">
    <source>
        <dbReference type="RefSeq" id="XP_022587389.2"/>
    </source>
</evidence>
<gene>
    <name evidence="12" type="primary">LOC34617593</name>
</gene>
<keyword evidence="8" id="KW-0206">Cytoskeleton</keyword>
<evidence type="ECO:0000256" key="7">
    <source>
        <dbReference type="ARBA" id="ARBA00023069"/>
    </source>
</evidence>
<evidence type="ECO:0000256" key="6">
    <source>
        <dbReference type="ARBA" id="ARBA00022846"/>
    </source>
</evidence>
<dbReference type="OrthoDB" id="10265211at2759"/>
<comment type="function">
    <text evidence="1">Component of the nexin-dynein regulatory complex (N-DRC), a key regulator of ciliary/flagellar motility which maintains the alignment and integrity of the distal axoneme and regulates microtubule sliding in motile axonemes.</text>
</comment>
<organism evidence="11 12">
    <name type="scientific">Cyclospora cayetanensis</name>
    <dbReference type="NCBI Taxonomy" id="88456"/>
    <lineage>
        <taxon>Eukaryota</taxon>
        <taxon>Sar</taxon>
        <taxon>Alveolata</taxon>
        <taxon>Apicomplexa</taxon>
        <taxon>Conoidasida</taxon>
        <taxon>Coccidia</taxon>
        <taxon>Eucoccidiorida</taxon>
        <taxon>Eimeriorina</taxon>
        <taxon>Eimeriidae</taxon>
        <taxon>Cyclospora</taxon>
    </lineage>
</organism>
<dbReference type="PANTHER" id="PTHR31598:SF1">
    <property type="entry name" value="DYNEIN REGULATORY COMPLEX PROTEIN 10"/>
    <property type="match status" value="1"/>
</dbReference>
<dbReference type="PANTHER" id="PTHR31598">
    <property type="entry name" value="IQ DOMAIN-CONTAINING PROTEIN D"/>
    <property type="match status" value="1"/>
</dbReference>
<sequence>MASAKAMGAHVQRIACVMDELTQKLTLLSMVNHQVVEALHDNDSGHAFELVGPDLLKRMVEQIRLEDLYHGSAATGDEAAATSLYVDDMQEIVEQLERNTGELGAKMREVPDLVQELRLLQEVKPVNFMRFIHAVADMHDVLLKRFLTPLEDEKANEDLLHLYLQQERASAERRADLETQLARLRTERQKHSIRSSDAIAKLKSDLHDIQSTTEQRLWQINEDICRQDAQQTRAFHRKAGDSATLKAQLEKREAIQTAAAREEMDATNRSHRIARRELEHTIRTLDRDVAQKERDIEELSHRNECDEKSLACLMKALSAVYEEKERKENAAQIARLLSDRAKAEHTSKVDAACLLQSYWRGINQREEYLEFKKAATRKVKKKSASKK</sequence>
<keyword evidence="9" id="KW-0966">Cell projection</keyword>
<evidence type="ECO:0000256" key="9">
    <source>
        <dbReference type="ARBA" id="ARBA00023273"/>
    </source>
</evidence>
<dbReference type="PROSITE" id="PS50096">
    <property type="entry name" value="IQ"/>
    <property type="match status" value="1"/>
</dbReference>
<keyword evidence="5" id="KW-0963">Cytoplasm</keyword>
<accession>A0A6P5WCP0</accession>
<keyword evidence="7" id="KW-0969">Cilium</keyword>
<keyword evidence="11" id="KW-1185">Reference proteome</keyword>
<feature type="coiled-coil region" evidence="10">
    <location>
        <begin position="167"/>
        <end position="194"/>
    </location>
</feature>
<evidence type="ECO:0000256" key="2">
    <source>
        <dbReference type="ARBA" id="ARBA00004611"/>
    </source>
</evidence>
<evidence type="ECO:0000313" key="11">
    <source>
        <dbReference type="Proteomes" id="UP000515125"/>
    </source>
</evidence>
<evidence type="ECO:0000256" key="1">
    <source>
        <dbReference type="ARBA" id="ARBA00003029"/>
    </source>
</evidence>
<feature type="coiled-coil region" evidence="10">
    <location>
        <begin position="275"/>
        <end position="309"/>
    </location>
</feature>
<evidence type="ECO:0000256" key="10">
    <source>
        <dbReference type="SAM" id="Coils"/>
    </source>
</evidence>
<dbReference type="Proteomes" id="UP000515125">
    <property type="component" value="Unplaced"/>
</dbReference>
<evidence type="ECO:0000256" key="8">
    <source>
        <dbReference type="ARBA" id="ARBA00023212"/>
    </source>
</evidence>
<keyword evidence="6" id="KW-0282">Flagellum</keyword>
<dbReference type="GeneID" id="34617593"/>
<evidence type="ECO:0000256" key="3">
    <source>
        <dbReference type="ARBA" id="ARBA00009071"/>
    </source>
</evidence>
<reference evidence="12" key="1">
    <citation type="submission" date="2025-08" db="UniProtKB">
        <authorList>
            <consortium name="RefSeq"/>
        </authorList>
    </citation>
    <scope>IDENTIFICATION</scope>
</reference>
<dbReference type="InterPro" id="IPR042815">
    <property type="entry name" value="DRC10"/>
</dbReference>
<name>A0A6P5WCP0_9EIME</name>
<dbReference type="AlphaFoldDB" id="A0A6P5WCP0"/>
<proteinExistence type="inferred from homology"/>
<comment type="similarity">
    <text evidence="3">Belongs to the DRC10 family.</text>
</comment>